<reference evidence="4" key="1">
    <citation type="submission" date="2019-02" db="EMBL/GenBank/DDBJ databases">
        <authorList>
            <person name="Gruber-Vodicka R. H."/>
            <person name="Seah K. B. B."/>
        </authorList>
    </citation>
    <scope>NUCLEOTIDE SEQUENCE</scope>
    <source>
        <strain evidence="3">BECK_BZ163</strain>
        <strain evidence="4">BECK_BZ164</strain>
        <strain evidence="2">BECK_BZ165</strain>
    </source>
</reference>
<evidence type="ECO:0000313" key="4">
    <source>
        <dbReference type="EMBL" id="VFK18676.1"/>
    </source>
</evidence>
<dbReference type="EMBL" id="CAADFL010000565">
    <property type="protein sequence ID" value="VFK18676.1"/>
    <property type="molecule type" value="Genomic_DNA"/>
</dbReference>
<feature type="domain" description="CopG-like ribbon-helix-helix" evidence="1">
    <location>
        <begin position="5"/>
        <end position="44"/>
    </location>
</feature>
<evidence type="ECO:0000259" key="1">
    <source>
        <dbReference type="Pfam" id="PF07878"/>
    </source>
</evidence>
<protein>
    <submittedName>
        <fullName evidence="4">CopG-like RHH_1 or ribbon-helix-helix domain-containing protein, RHH_5</fullName>
    </submittedName>
</protein>
<name>A0A450WNQ8_9GAMM</name>
<gene>
    <name evidence="3" type="ORF">BECKFM1743A_GA0114220_105763</name>
    <name evidence="4" type="ORF">BECKFM1743B_GA0114221_105653</name>
    <name evidence="2" type="ORF">BECKFM1743C_GA0114222_105703</name>
</gene>
<dbReference type="InterPro" id="IPR012869">
    <property type="entry name" value="RHH_5"/>
</dbReference>
<dbReference type="EMBL" id="CAADFA010000570">
    <property type="protein sequence ID" value="VFJ70698.1"/>
    <property type="molecule type" value="Genomic_DNA"/>
</dbReference>
<dbReference type="Gene3D" id="1.10.1220.10">
    <property type="entry name" value="Met repressor-like"/>
    <property type="match status" value="1"/>
</dbReference>
<dbReference type="SUPFAM" id="SSF47598">
    <property type="entry name" value="Ribbon-helix-helix"/>
    <property type="match status" value="1"/>
</dbReference>
<organism evidence="4">
    <name type="scientific">Candidatus Kentrum sp. FM</name>
    <dbReference type="NCBI Taxonomy" id="2126340"/>
    <lineage>
        <taxon>Bacteria</taxon>
        <taxon>Pseudomonadati</taxon>
        <taxon>Pseudomonadota</taxon>
        <taxon>Gammaproteobacteria</taxon>
        <taxon>Candidatus Kentrum</taxon>
    </lineage>
</organism>
<dbReference type="InterPro" id="IPR010985">
    <property type="entry name" value="Ribbon_hlx_hlx"/>
</dbReference>
<evidence type="ECO:0000313" key="2">
    <source>
        <dbReference type="EMBL" id="VFJ70698.1"/>
    </source>
</evidence>
<proteinExistence type="predicted"/>
<dbReference type="InterPro" id="IPR013321">
    <property type="entry name" value="Arc_rbn_hlx_hlx"/>
</dbReference>
<dbReference type="Pfam" id="PF07878">
    <property type="entry name" value="RHH_5"/>
    <property type="match status" value="1"/>
</dbReference>
<dbReference type="GO" id="GO:0006355">
    <property type="term" value="P:regulation of DNA-templated transcription"/>
    <property type="evidence" value="ECO:0007669"/>
    <property type="project" value="InterPro"/>
</dbReference>
<dbReference type="AlphaFoldDB" id="A0A450WNQ8"/>
<accession>A0A450WNQ8</accession>
<dbReference type="EMBL" id="CAADEZ010000576">
    <property type="protein sequence ID" value="VFJ71110.1"/>
    <property type="molecule type" value="Genomic_DNA"/>
</dbReference>
<evidence type="ECO:0000313" key="3">
    <source>
        <dbReference type="EMBL" id="VFJ71110.1"/>
    </source>
</evidence>
<sequence>MEKIVTLRLPEHVYQQFHTLAEQENRPLSNFIETAVSRYVETQQFVDEFEMEEIHRNAELNRSLRQGIQDAEAGHGHFV</sequence>